<dbReference type="GO" id="GO:0030366">
    <property type="term" value="F:molybdopterin synthase activity"/>
    <property type="evidence" value="ECO:0007669"/>
    <property type="project" value="UniProtKB-UniRule"/>
</dbReference>
<sequence>MLANICNPDARGAASPPENTACKAPSPALHPEFWGKAAPSPSLATARAGRNWRCRPGSGAGPGNGAEHGAPGRAAGGGPGPAPLARAQAPPWARGGGSSPRHGGSMRCQVSVLYFARSAELAGLRCETLSVPQEITSLQLWEEIVKVHPRLALIRDQVVFAVRQEYVLLGDQLLVLQPGDEVAIIPPISGG</sequence>
<keyword evidence="5 6" id="KW-0501">Molybdenum cofactor biosynthesis</keyword>
<dbReference type="GO" id="GO:0006777">
    <property type="term" value="P:Mo-molybdopterin cofactor biosynthetic process"/>
    <property type="evidence" value="ECO:0007669"/>
    <property type="project" value="UniProtKB-UniRule"/>
</dbReference>
<evidence type="ECO:0000256" key="7">
    <source>
        <dbReference type="SAM" id="MobiDB-lite"/>
    </source>
</evidence>
<organism evidence="8 9">
    <name type="scientific">Taeniopygia guttata</name>
    <name type="common">Zebra finch</name>
    <name type="synonym">Poephila guttata</name>
    <dbReference type="NCBI Taxonomy" id="59729"/>
    <lineage>
        <taxon>Eukaryota</taxon>
        <taxon>Metazoa</taxon>
        <taxon>Chordata</taxon>
        <taxon>Craniata</taxon>
        <taxon>Vertebrata</taxon>
        <taxon>Euteleostomi</taxon>
        <taxon>Archelosauria</taxon>
        <taxon>Archosauria</taxon>
        <taxon>Dinosauria</taxon>
        <taxon>Saurischia</taxon>
        <taxon>Theropoda</taxon>
        <taxon>Coelurosauria</taxon>
        <taxon>Aves</taxon>
        <taxon>Neognathae</taxon>
        <taxon>Neoaves</taxon>
        <taxon>Telluraves</taxon>
        <taxon>Australaves</taxon>
        <taxon>Passeriformes</taxon>
        <taxon>Passeroidea</taxon>
        <taxon>Estrildidae</taxon>
        <taxon>Estrildinae</taxon>
        <taxon>Taeniopygia</taxon>
    </lineage>
</organism>
<dbReference type="UniPathway" id="UPA00344"/>
<dbReference type="InterPro" id="IPR044672">
    <property type="entry name" value="MOCS2A"/>
</dbReference>
<reference evidence="8" key="3">
    <citation type="submission" date="2025-09" db="UniProtKB">
        <authorList>
            <consortium name="Ensembl"/>
        </authorList>
    </citation>
    <scope>IDENTIFICATION</scope>
</reference>
<dbReference type="PANTHER" id="PTHR33359">
    <property type="entry name" value="MOLYBDOPTERIN SYNTHASE SULFUR CARRIER SUBUNIT"/>
    <property type="match status" value="1"/>
</dbReference>
<dbReference type="FunFam" id="3.10.20.30:FF:000010">
    <property type="entry name" value="Molybdopterin synthase sulfur carrier subunit"/>
    <property type="match status" value="1"/>
</dbReference>
<comment type="similarity">
    <text evidence="6">Belongs to the MoaD family. MOCS2A subfamily.</text>
</comment>
<accession>A0A674GIC8</accession>
<evidence type="ECO:0000256" key="2">
    <source>
        <dbReference type="ARBA" id="ARBA00022490"/>
    </source>
</evidence>
<dbReference type="InterPro" id="IPR003749">
    <property type="entry name" value="ThiS/MoaD-like"/>
</dbReference>
<dbReference type="Proteomes" id="UP000007754">
    <property type="component" value="Chromosome Z"/>
</dbReference>
<evidence type="ECO:0000256" key="5">
    <source>
        <dbReference type="ARBA" id="ARBA00023150"/>
    </source>
</evidence>
<gene>
    <name evidence="6 8" type="primary">MOCS2</name>
</gene>
<feature type="modified residue" description="Glycyl adenylate; alternate" evidence="6">
    <location>
        <position position="191"/>
    </location>
</feature>
<dbReference type="PANTHER" id="PTHR33359:SF1">
    <property type="entry name" value="MOLYBDOPTERIN SYNTHASE SULFUR CARRIER SUBUNIT"/>
    <property type="match status" value="1"/>
</dbReference>
<protein>
    <recommendedName>
        <fullName evidence="6">Molybdopterin synthase sulfur carrier subunit</fullName>
    </recommendedName>
    <alternativeName>
        <fullName evidence="6">Molybdenum cofactor synthesis protein 2 small subunit</fullName>
    </alternativeName>
    <alternativeName>
        <fullName evidence="6">Molybdenum cofactor synthesis protein 2A</fullName>
        <shortName evidence="6">MOCS2A</shortName>
    </alternativeName>
    <alternativeName>
        <fullName evidence="6">Sulfur carrier protein MOCS2A</fullName>
    </alternativeName>
</protein>
<keyword evidence="9" id="KW-1185">Reference proteome</keyword>
<dbReference type="CTD" id="4338"/>
<dbReference type="Ensembl" id="ENSTGUT00000024645.1">
    <property type="protein sequence ID" value="ENSTGUP00000022187.1"/>
    <property type="gene ID" value="ENSTGUG00000002421.2"/>
</dbReference>
<evidence type="ECO:0000256" key="4">
    <source>
        <dbReference type="ARBA" id="ARBA00022741"/>
    </source>
</evidence>
<dbReference type="OMA" id="LHPEFWG"/>
<proteinExistence type="inferred from homology"/>
<dbReference type="OrthoDB" id="5531344at2759"/>
<comment type="subunit">
    <text evidence="6">Heterotetramer; composed of 2 small (MOCS2A) and 2 large (MOCS2B) subunits.</text>
</comment>
<reference evidence="8" key="2">
    <citation type="submission" date="2025-08" db="UniProtKB">
        <authorList>
            <consortium name="Ensembl"/>
        </authorList>
    </citation>
    <scope>IDENTIFICATION</scope>
</reference>
<dbReference type="InterPro" id="IPR016155">
    <property type="entry name" value="Mopterin_synth/thiamin_S_b"/>
</dbReference>
<dbReference type="AlphaFoldDB" id="A0A674GIC8"/>
<evidence type="ECO:0000313" key="9">
    <source>
        <dbReference type="Proteomes" id="UP000007754"/>
    </source>
</evidence>
<comment type="subcellular location">
    <subcellularLocation>
        <location evidence="6">Cytoplasm</location>
        <location evidence="6">Cytosol</location>
    </subcellularLocation>
</comment>
<dbReference type="InParanoid" id="A0A674GIC8"/>
<dbReference type="GO" id="GO:0000166">
    <property type="term" value="F:nucleotide binding"/>
    <property type="evidence" value="ECO:0007669"/>
    <property type="project" value="UniProtKB-KW"/>
</dbReference>
<dbReference type="GeneTree" id="ENSGT00530000066485"/>
<evidence type="ECO:0000313" key="8">
    <source>
        <dbReference type="Ensembl" id="ENSTGUP00000022187.1"/>
    </source>
</evidence>
<feature type="modified residue" description="1-thioglycine; alternate" evidence="6">
    <location>
        <position position="191"/>
    </location>
</feature>
<dbReference type="SUPFAM" id="SSF54285">
    <property type="entry name" value="MoaD/ThiS"/>
    <property type="match status" value="1"/>
</dbReference>
<evidence type="ECO:0000256" key="3">
    <source>
        <dbReference type="ARBA" id="ARBA00022553"/>
    </source>
</evidence>
<dbReference type="NCBIfam" id="TIGR01682">
    <property type="entry name" value="moaD"/>
    <property type="match status" value="1"/>
</dbReference>
<comment type="pathway">
    <text evidence="1 6">Cofactor biosynthesis; molybdopterin biosynthesis.</text>
</comment>
<reference evidence="8 9" key="1">
    <citation type="journal article" date="2010" name="Nature">
        <title>The genome of a songbird.</title>
        <authorList>
            <person name="Warren W.C."/>
            <person name="Clayton D.F."/>
            <person name="Ellegren H."/>
            <person name="Arnold A.P."/>
            <person name="Hillier L.W."/>
            <person name="Kunstner A."/>
            <person name="Searle S."/>
            <person name="White S."/>
            <person name="Vilella A.J."/>
            <person name="Fairley S."/>
            <person name="Heger A."/>
            <person name="Kong L."/>
            <person name="Ponting C.P."/>
            <person name="Jarvis E.D."/>
            <person name="Mello C.V."/>
            <person name="Minx P."/>
            <person name="Lovell P."/>
            <person name="Velho T.A."/>
            <person name="Ferris M."/>
            <person name="Balakrishnan C.N."/>
            <person name="Sinha S."/>
            <person name="Blatti C."/>
            <person name="London S.E."/>
            <person name="Li Y."/>
            <person name="Lin Y.C."/>
            <person name="George J."/>
            <person name="Sweedler J."/>
            <person name="Southey B."/>
            <person name="Gunaratne P."/>
            <person name="Watson M."/>
            <person name="Nam K."/>
            <person name="Backstrom N."/>
            <person name="Smeds L."/>
            <person name="Nabholz B."/>
            <person name="Itoh Y."/>
            <person name="Whitney O."/>
            <person name="Pfenning A.R."/>
            <person name="Howard J."/>
            <person name="Volker M."/>
            <person name="Skinner B.M."/>
            <person name="Griffin D.K."/>
            <person name="Ye L."/>
            <person name="McLaren W.M."/>
            <person name="Flicek P."/>
            <person name="Quesada V."/>
            <person name="Velasco G."/>
            <person name="Lopez-Otin C."/>
            <person name="Puente X.S."/>
            <person name="Olender T."/>
            <person name="Lancet D."/>
            <person name="Smit A.F."/>
            <person name="Hubley R."/>
            <person name="Konkel M.K."/>
            <person name="Walker J.A."/>
            <person name="Batzer M.A."/>
            <person name="Gu W."/>
            <person name="Pollock D.D."/>
            <person name="Chen L."/>
            <person name="Cheng Z."/>
            <person name="Eichler E.E."/>
            <person name="Stapley J."/>
            <person name="Slate J."/>
            <person name="Ekblom R."/>
            <person name="Birkhead T."/>
            <person name="Burke T."/>
            <person name="Burt D."/>
            <person name="Scharff C."/>
            <person name="Adam I."/>
            <person name="Richard H."/>
            <person name="Sultan M."/>
            <person name="Soldatov A."/>
            <person name="Lehrach H."/>
            <person name="Edwards S.V."/>
            <person name="Yang S.P."/>
            <person name="Li X."/>
            <person name="Graves T."/>
            <person name="Fulton L."/>
            <person name="Nelson J."/>
            <person name="Chinwalla A."/>
            <person name="Hou S."/>
            <person name="Mardis E.R."/>
            <person name="Wilson R.K."/>
        </authorList>
    </citation>
    <scope>NUCLEOTIDE SEQUENCE [LARGE SCALE GENOMIC DNA]</scope>
</reference>
<keyword evidence="2 6" id="KW-0963">Cytoplasm</keyword>
<keyword evidence="4 6" id="KW-0547">Nucleotide-binding</keyword>
<dbReference type="Gene3D" id="3.10.20.30">
    <property type="match status" value="1"/>
</dbReference>
<dbReference type="InterPro" id="IPR028887">
    <property type="entry name" value="MOCS2A_euk"/>
</dbReference>
<dbReference type="GO" id="GO:1990140">
    <property type="term" value="C:molybdopterin synthase complex"/>
    <property type="evidence" value="ECO:0007669"/>
    <property type="project" value="UniProtKB-UniRule"/>
</dbReference>
<keyword evidence="3 6" id="KW-0597">Phosphoprotein</keyword>
<name>A0A674GIC8_TAEGU</name>
<feature type="region of interest" description="Disordered" evidence="7">
    <location>
        <begin position="1"/>
        <end position="103"/>
    </location>
</feature>
<dbReference type="Pfam" id="PF02597">
    <property type="entry name" value="ThiS"/>
    <property type="match status" value="1"/>
</dbReference>
<dbReference type="GO" id="GO:1990133">
    <property type="term" value="C:molybdopterin adenylyltransferase complex"/>
    <property type="evidence" value="ECO:0007669"/>
    <property type="project" value="TreeGrafter"/>
</dbReference>
<dbReference type="InterPro" id="IPR012675">
    <property type="entry name" value="Beta-grasp_dom_sf"/>
</dbReference>
<comment type="function">
    <text evidence="6">Acts as a sulfur carrier required for molybdopterin biosynthesis. Component of the molybdopterin synthase complex that catalyzes the conversion of precursor Z into molybdopterin by mediating the incorporation of 2 sulfur atoms into precursor Z to generate a dithiolene group. In the complex, serves as sulfur donor by being thiocarboxylated (-COSH) at its C-terminus by MOCS3. After interaction with MOCS2B, the sulfur is then transferred to precursor Z to form molybdopterin.</text>
</comment>
<dbReference type="HAMAP" id="MF_03051">
    <property type="entry name" value="MOCS2A"/>
    <property type="match status" value="1"/>
</dbReference>
<comment type="PTM">
    <text evidence="6">C-terminal thiocarboxylation occurs in 2 steps, it is first acyl-adenylated (-COAMP) via the hesA/moeB/thiF part of MOCS3, then thiocarboxylated (-COSH) via the rhodanese domain of MOCS3.</text>
</comment>
<feature type="compositionally biased region" description="Low complexity" evidence="7">
    <location>
        <begin position="83"/>
        <end position="103"/>
    </location>
</feature>
<comment type="miscellaneous">
    <text evidence="6">This protein is produced by a bicistronic gene which also produces the large subunit (MOCS2B).</text>
</comment>
<evidence type="ECO:0000256" key="1">
    <source>
        <dbReference type="ARBA" id="ARBA00005046"/>
    </source>
</evidence>
<evidence type="ECO:0000256" key="6">
    <source>
        <dbReference type="HAMAP-Rule" id="MF_03051"/>
    </source>
</evidence>
<dbReference type="CDD" id="cd00754">
    <property type="entry name" value="Ubl_MoaD"/>
    <property type="match status" value="1"/>
</dbReference>